<evidence type="ECO:0000256" key="6">
    <source>
        <dbReference type="SAM" id="MobiDB-lite"/>
    </source>
</evidence>
<dbReference type="PROSITE" id="PS51778">
    <property type="entry name" value="VAST"/>
    <property type="match status" value="1"/>
</dbReference>
<feature type="transmembrane region" description="Helical" evidence="7">
    <location>
        <begin position="853"/>
        <end position="880"/>
    </location>
</feature>
<evidence type="ECO:0000256" key="4">
    <source>
        <dbReference type="ARBA" id="ARBA00022989"/>
    </source>
</evidence>
<dbReference type="InterPro" id="IPR011993">
    <property type="entry name" value="PH-like_dom_sf"/>
</dbReference>
<feature type="region of interest" description="Disordered" evidence="6">
    <location>
        <begin position="481"/>
        <end position="582"/>
    </location>
</feature>
<evidence type="ECO:0000313" key="9">
    <source>
        <dbReference type="EMBL" id="TPX56392.1"/>
    </source>
</evidence>
<dbReference type="Gene3D" id="2.30.29.30">
    <property type="entry name" value="Pleckstrin-homology domain (PH domain)/Phosphotyrosine-binding domain (PTB)"/>
    <property type="match status" value="1"/>
</dbReference>
<comment type="caution">
    <text evidence="9">The sequence shown here is derived from an EMBL/GenBank/DDBJ whole genome shotgun (WGS) entry which is preliminary data.</text>
</comment>
<keyword evidence="5 7" id="KW-0472">Membrane</keyword>
<evidence type="ECO:0000313" key="10">
    <source>
        <dbReference type="Proteomes" id="UP000318582"/>
    </source>
</evidence>
<dbReference type="GO" id="GO:0005789">
    <property type="term" value="C:endoplasmic reticulum membrane"/>
    <property type="evidence" value="ECO:0007669"/>
    <property type="project" value="TreeGrafter"/>
</dbReference>
<organism evidence="9 10">
    <name type="scientific">Powellomyces hirtus</name>
    <dbReference type="NCBI Taxonomy" id="109895"/>
    <lineage>
        <taxon>Eukaryota</taxon>
        <taxon>Fungi</taxon>
        <taxon>Fungi incertae sedis</taxon>
        <taxon>Chytridiomycota</taxon>
        <taxon>Chytridiomycota incertae sedis</taxon>
        <taxon>Chytridiomycetes</taxon>
        <taxon>Spizellomycetales</taxon>
        <taxon>Powellomycetaceae</taxon>
        <taxon>Powellomyces</taxon>
    </lineage>
</organism>
<dbReference type="SMART" id="SM00568">
    <property type="entry name" value="GRAM"/>
    <property type="match status" value="1"/>
</dbReference>
<dbReference type="InterPro" id="IPR031968">
    <property type="entry name" value="VASt"/>
</dbReference>
<accession>A0A507DYE2</accession>
<feature type="compositionally biased region" description="Pro residues" evidence="6">
    <location>
        <begin position="1031"/>
        <end position="1040"/>
    </location>
</feature>
<gene>
    <name evidence="9" type="ORF">PhCBS80983_g04565</name>
</gene>
<comment type="similarity">
    <text evidence="2">Belongs to the YSP2 family.</text>
</comment>
<feature type="compositionally biased region" description="Polar residues" evidence="6">
    <location>
        <begin position="503"/>
        <end position="519"/>
    </location>
</feature>
<dbReference type="EMBL" id="QEAQ01000076">
    <property type="protein sequence ID" value="TPX56392.1"/>
    <property type="molecule type" value="Genomic_DNA"/>
</dbReference>
<keyword evidence="4 7" id="KW-1133">Transmembrane helix</keyword>
<name>A0A507DYE2_9FUNG</name>
<dbReference type="GO" id="GO:0032934">
    <property type="term" value="F:sterol binding"/>
    <property type="evidence" value="ECO:0007669"/>
    <property type="project" value="TreeGrafter"/>
</dbReference>
<evidence type="ECO:0000256" key="3">
    <source>
        <dbReference type="ARBA" id="ARBA00022692"/>
    </source>
</evidence>
<dbReference type="GO" id="GO:0032366">
    <property type="term" value="P:intracellular sterol transport"/>
    <property type="evidence" value="ECO:0007669"/>
    <property type="project" value="TreeGrafter"/>
</dbReference>
<evidence type="ECO:0000256" key="7">
    <source>
        <dbReference type="SAM" id="Phobius"/>
    </source>
</evidence>
<feature type="compositionally biased region" description="Basic and acidic residues" evidence="6">
    <location>
        <begin position="39"/>
        <end position="53"/>
    </location>
</feature>
<feature type="region of interest" description="Disordered" evidence="6">
    <location>
        <begin position="994"/>
        <end position="1069"/>
    </location>
</feature>
<evidence type="ECO:0000259" key="8">
    <source>
        <dbReference type="PROSITE" id="PS51778"/>
    </source>
</evidence>
<feature type="compositionally biased region" description="Polar residues" evidence="6">
    <location>
        <begin position="1"/>
        <end position="11"/>
    </location>
</feature>
<dbReference type="GO" id="GO:0140268">
    <property type="term" value="C:endoplasmic reticulum-plasma membrane contact site"/>
    <property type="evidence" value="ECO:0007669"/>
    <property type="project" value="TreeGrafter"/>
</dbReference>
<dbReference type="Pfam" id="PF02893">
    <property type="entry name" value="GRAM"/>
    <property type="match status" value="1"/>
</dbReference>
<proteinExistence type="inferred from homology"/>
<feature type="region of interest" description="Disordered" evidence="6">
    <location>
        <begin position="89"/>
        <end position="153"/>
    </location>
</feature>
<feature type="compositionally biased region" description="Low complexity" evidence="6">
    <location>
        <begin position="22"/>
        <end position="38"/>
    </location>
</feature>
<feature type="compositionally biased region" description="Basic and acidic residues" evidence="6">
    <location>
        <begin position="994"/>
        <end position="1004"/>
    </location>
</feature>
<dbReference type="PANTHER" id="PTHR23319:SF4">
    <property type="entry name" value="GRAM DOMAIN CONTAINING 1B, ISOFORM E"/>
    <property type="match status" value="1"/>
</dbReference>
<dbReference type="GO" id="GO:0120015">
    <property type="term" value="F:sterol transfer activity"/>
    <property type="evidence" value="ECO:0007669"/>
    <property type="project" value="TreeGrafter"/>
</dbReference>
<comment type="subcellular location">
    <subcellularLocation>
        <location evidence="1">Membrane</location>
        <topology evidence="1">Single-pass membrane protein</topology>
    </subcellularLocation>
</comment>
<dbReference type="PANTHER" id="PTHR23319">
    <property type="entry name" value="GRAM DOMAIN CONTAINING 1B, ISOFORM E"/>
    <property type="match status" value="1"/>
</dbReference>
<reference evidence="9 10" key="1">
    <citation type="journal article" date="2019" name="Sci. Rep.">
        <title>Comparative genomics of chytrid fungi reveal insights into the obligate biotrophic and pathogenic lifestyle of Synchytrium endobioticum.</title>
        <authorList>
            <person name="van de Vossenberg B.T.L.H."/>
            <person name="Warris S."/>
            <person name="Nguyen H.D.T."/>
            <person name="van Gent-Pelzer M.P.E."/>
            <person name="Joly D.L."/>
            <person name="van de Geest H.C."/>
            <person name="Bonants P.J.M."/>
            <person name="Smith D.S."/>
            <person name="Levesque C.A."/>
            <person name="van der Lee T.A.J."/>
        </authorList>
    </citation>
    <scope>NUCLEOTIDE SEQUENCE [LARGE SCALE GENOMIC DNA]</scope>
    <source>
        <strain evidence="9 10">CBS 809.83</strain>
    </source>
</reference>
<dbReference type="Proteomes" id="UP000318582">
    <property type="component" value="Unassembled WGS sequence"/>
</dbReference>
<dbReference type="GO" id="GO:0005886">
    <property type="term" value="C:plasma membrane"/>
    <property type="evidence" value="ECO:0007669"/>
    <property type="project" value="TreeGrafter"/>
</dbReference>
<keyword evidence="3 7" id="KW-0812">Transmembrane</keyword>
<dbReference type="InterPro" id="IPR004182">
    <property type="entry name" value="GRAM"/>
</dbReference>
<sequence>MTASTATTTALVGSVVDKRSAAKSSQAPSTTTTPSTATKGERQLSQRTRSDGSLKEGLLATAHAVYDVAHNAKEALKDACLPLRISASHAGEHQDVSSSSLTTATYNTSAPRQEAPSAPDASPYPENPLPDESKGTQSWPRTSPGVTPAASSTFPRFARPSLIPNDIPHIALSFVRRSVKSSGGTVTTRDIKKFLKAFPEVASRNGEILEATYSCALDRDGLWHGKMFLTNAHLCFSGTHFTKSAKIIVSYPEITGVEKKSTAGMFPNALRMTVDPDRKYVFSAFLKRDAAYGDIVNFWRNVVSPLNAAERAMATTFADEIVDATKDESDQSLPGSPERGGILDEHLRSVVGYEAGGKDDGTDSESEVSTWIEADGNGNKPAGSRVSNAKTLEMQQEVRAKLLEPVPLENGSSLSAGYQNDRGLGGLRGSNSEPDIAHLAQPLALAANSSFHTGTVCRSHRAQTTLASGIGFIKKMLPTKGGDPSNVGNSSCASLDVHPPTAQPNVDRSTSPAPTTNDGASAPHSPALRTNKILRRLSASRRQSARPQLGDHSSHAIVKVAEDNSEDPRTSISKTSRPAAPATCDCPAHFDSTAIDILLDLDVETVFAKIFTSSPDLVREAHNRRDTHDVVFEPWNTDDTNGHLVNRDVTYTVSYKPPMLAKQTATGYEKQTVIRQDDVAGVYVVECNVRTPKAPYGEFFMPINRYCLTHAGPGKTRMLVTVKVDFTKRLMWKTQIENATVDGIKAFCNELVSLLKSKGTEAGIREKPSPVKAAATCKASVSATEASPSAQSTAASTPRPAAVPGSRSKPFAFVSRLADLVVGPLLRSSSATSVDGSTSENSKAERHRREKRITIAALLALAVLLLLGFLLTVLNVYWILSVGQRLDNTISGLEKVRELVISGHSLSTAAGLAGGDSSALRIPVAVVAKETRLEDEKRQFRTHNMERAHEKLERMQASLTAAQRRTNNLAHSIADANTRIQDAFKDLDGLLGDLKSEQNKDEPRHHHNQPEPLAQPSSAPPPRHKGEHGEPPAPDVPPQTPLAVQPAEGVGGPSLVKQVPDVEIVATEP</sequence>
<evidence type="ECO:0000256" key="5">
    <source>
        <dbReference type="ARBA" id="ARBA00023136"/>
    </source>
</evidence>
<dbReference type="InterPro" id="IPR051482">
    <property type="entry name" value="Cholesterol_transport"/>
</dbReference>
<feature type="compositionally biased region" description="Polar residues" evidence="6">
    <location>
        <begin position="135"/>
        <end position="153"/>
    </location>
</feature>
<feature type="region of interest" description="Disordered" evidence="6">
    <location>
        <begin position="1"/>
        <end position="53"/>
    </location>
</feature>
<protein>
    <recommendedName>
        <fullName evidence="8">VASt domain-containing protein</fullName>
    </recommendedName>
</protein>
<keyword evidence="10" id="KW-1185">Reference proteome</keyword>
<evidence type="ECO:0000256" key="2">
    <source>
        <dbReference type="ARBA" id="ARBA00006582"/>
    </source>
</evidence>
<dbReference type="AlphaFoldDB" id="A0A507DYE2"/>
<feature type="domain" description="VASt" evidence="8">
    <location>
        <begin position="589"/>
        <end position="763"/>
    </location>
</feature>
<dbReference type="Pfam" id="PF16016">
    <property type="entry name" value="VASt"/>
    <property type="match status" value="1"/>
</dbReference>
<feature type="compositionally biased region" description="Polar residues" evidence="6">
    <location>
        <begin position="96"/>
        <end position="111"/>
    </location>
</feature>
<dbReference type="STRING" id="109895.A0A507DYE2"/>
<feature type="compositionally biased region" description="Basic and acidic residues" evidence="6">
    <location>
        <begin position="560"/>
        <end position="569"/>
    </location>
</feature>
<evidence type="ECO:0000256" key="1">
    <source>
        <dbReference type="ARBA" id="ARBA00004167"/>
    </source>
</evidence>